<keyword evidence="1" id="KW-0812">Transmembrane</keyword>
<organism evidence="2 3">
    <name type="scientific">Rhodococcus navarretei</name>
    <dbReference type="NCBI Taxonomy" id="3128981"/>
    <lineage>
        <taxon>Bacteria</taxon>
        <taxon>Bacillati</taxon>
        <taxon>Actinomycetota</taxon>
        <taxon>Actinomycetes</taxon>
        <taxon>Mycobacteriales</taxon>
        <taxon>Nocardiaceae</taxon>
        <taxon>Rhodococcus</taxon>
    </lineage>
</organism>
<feature type="transmembrane region" description="Helical" evidence="1">
    <location>
        <begin position="275"/>
        <end position="308"/>
    </location>
</feature>
<keyword evidence="1" id="KW-0472">Membrane</keyword>
<comment type="caution">
    <text evidence="2">The sequence shown here is derived from an EMBL/GenBank/DDBJ whole genome shotgun (WGS) entry which is preliminary data.</text>
</comment>
<feature type="transmembrane region" description="Helical" evidence="1">
    <location>
        <begin position="122"/>
        <end position="141"/>
    </location>
</feature>
<feature type="transmembrane region" description="Helical" evidence="1">
    <location>
        <begin position="192"/>
        <end position="213"/>
    </location>
</feature>
<keyword evidence="3" id="KW-1185">Reference proteome</keyword>
<sequence length="373" mass="37647">MSVSDRAGKVVGHSLRWIGLAAVSVGGWALFAALGLTAPSLFAALVVAVVFALTGLGPAAVPRPLSMAAQGTLAVTIGLMLDTETLGALGENWIPAVLVGAGTLVVSAGCGALLALHRDVDPVTGALSLIAGGATGLVSIARELGGDERIVAVVQYLRVALVVVTMPLIVTFAFHTDTGGGAGAQEQSTTPWYIGTAFLLGAVVVGIVLARVIRLPAPATLGPLVVAGACELLGWPVDISVPTVLLPVAFIVIGWQAGLAFTTASLRAIGRIFPWAAMLVLSIGLVCALFGWALSAITGVSMLTGYLATTPGGLAAVLAVSATTGSDVTFVACVQVIRLVSMLVAAPLAAAAYTKLAERKKARTERESTVGAR</sequence>
<name>A0ABU9D2I8_9NOCA</name>
<reference evidence="2 3" key="1">
    <citation type="submission" date="2024-03" db="EMBL/GenBank/DDBJ databases">
        <title>Rhodococcus navarretei sp. nov. and Pseudarthrobacter quantumdoti sp. nov., two new species with the ability to biosynthesize Quantum Dots isolated from soil samples at Union Glacier, Antarctica.</title>
        <authorList>
            <person name="Vargas M."/>
        </authorList>
    </citation>
    <scope>NUCLEOTIDE SEQUENCE [LARGE SCALE GENOMIC DNA]</scope>
    <source>
        <strain evidence="2 3">EXRC-4A-4</strain>
    </source>
</reference>
<dbReference type="Pfam" id="PF05145">
    <property type="entry name" value="AbrB"/>
    <property type="match status" value="1"/>
</dbReference>
<proteinExistence type="predicted"/>
<protein>
    <submittedName>
        <fullName evidence="2">AbrB family transcriptional regulator</fullName>
    </submittedName>
</protein>
<dbReference type="Proteomes" id="UP001456513">
    <property type="component" value="Unassembled WGS sequence"/>
</dbReference>
<dbReference type="EMBL" id="JBBPCN010000001">
    <property type="protein sequence ID" value="MEK8072972.1"/>
    <property type="molecule type" value="Genomic_DNA"/>
</dbReference>
<evidence type="ECO:0000313" key="3">
    <source>
        <dbReference type="Proteomes" id="UP001456513"/>
    </source>
</evidence>
<gene>
    <name evidence="2" type="ORF">AABD04_19185</name>
</gene>
<dbReference type="PANTHER" id="PTHR38457">
    <property type="entry name" value="REGULATOR ABRB-RELATED"/>
    <property type="match status" value="1"/>
</dbReference>
<dbReference type="RefSeq" id="WP_341442134.1">
    <property type="nucleotide sequence ID" value="NZ_JBBPCN010000001.1"/>
</dbReference>
<dbReference type="PIRSF" id="PIRSF038991">
    <property type="entry name" value="Protein_AbrB"/>
    <property type="match status" value="1"/>
</dbReference>
<feature type="transmembrane region" description="Helical" evidence="1">
    <location>
        <begin position="243"/>
        <end position="263"/>
    </location>
</feature>
<evidence type="ECO:0000313" key="2">
    <source>
        <dbReference type="EMBL" id="MEK8072972.1"/>
    </source>
</evidence>
<keyword evidence="1" id="KW-1133">Transmembrane helix</keyword>
<accession>A0ABU9D2I8</accession>
<dbReference type="PANTHER" id="PTHR38457:SF1">
    <property type="entry name" value="REGULATOR ABRB-RELATED"/>
    <property type="match status" value="1"/>
</dbReference>
<evidence type="ECO:0000256" key="1">
    <source>
        <dbReference type="SAM" id="Phobius"/>
    </source>
</evidence>
<feature type="transmembrane region" description="Helical" evidence="1">
    <location>
        <begin position="153"/>
        <end position="172"/>
    </location>
</feature>
<feature type="transmembrane region" description="Helical" evidence="1">
    <location>
        <begin position="41"/>
        <end position="59"/>
    </location>
</feature>
<feature type="transmembrane region" description="Helical" evidence="1">
    <location>
        <begin position="328"/>
        <end position="353"/>
    </location>
</feature>
<dbReference type="InterPro" id="IPR007820">
    <property type="entry name" value="AbrB_fam"/>
</dbReference>
<feature type="transmembrane region" description="Helical" evidence="1">
    <location>
        <begin position="93"/>
        <end position="116"/>
    </location>
</feature>
<feature type="transmembrane region" description="Helical" evidence="1">
    <location>
        <begin position="15"/>
        <end position="34"/>
    </location>
</feature>